<dbReference type="SUPFAM" id="SSF118010">
    <property type="entry name" value="TM1457-like"/>
    <property type="match status" value="1"/>
</dbReference>
<dbReference type="GO" id="GO:0008234">
    <property type="term" value="F:cysteine-type peptidase activity"/>
    <property type="evidence" value="ECO:0007669"/>
    <property type="project" value="UniProtKB-KW"/>
</dbReference>
<dbReference type="Pfam" id="PF04327">
    <property type="entry name" value="Peptidase_Prp"/>
    <property type="match status" value="1"/>
</dbReference>
<keyword evidence="8" id="KW-1185">Reference proteome</keyword>
<comment type="caution">
    <text evidence="7">The sequence shown here is derived from an EMBL/GenBank/DDBJ whole genome shotgun (WGS) entry which is preliminary data.</text>
</comment>
<keyword evidence="4" id="KW-0788">Thiol protease</keyword>
<dbReference type="PANTHER" id="PTHR39178:SF1">
    <property type="entry name" value="RIBOSOMAL-PROCESSING CYSTEINE PROTEASE PRP"/>
    <property type="match status" value="1"/>
</dbReference>
<dbReference type="AlphaFoldDB" id="A0A0R1MVN2"/>
<keyword evidence="3" id="KW-0378">Hydrolase</keyword>
<protein>
    <recommendedName>
        <fullName evidence="6">Ribosomal processing cysteine protease Prp</fullName>
    </recommendedName>
</protein>
<reference evidence="7 8" key="1">
    <citation type="journal article" date="2015" name="Genome Announc.">
        <title>Expanding the biotechnology potential of lactobacilli through comparative genomics of 213 strains and associated genera.</title>
        <authorList>
            <person name="Sun Z."/>
            <person name="Harris H.M."/>
            <person name="McCann A."/>
            <person name="Guo C."/>
            <person name="Argimon S."/>
            <person name="Zhang W."/>
            <person name="Yang X."/>
            <person name="Jeffery I.B."/>
            <person name="Cooney J.C."/>
            <person name="Kagawa T.F."/>
            <person name="Liu W."/>
            <person name="Song Y."/>
            <person name="Salvetti E."/>
            <person name="Wrobel A."/>
            <person name="Rasinkangas P."/>
            <person name="Parkhill J."/>
            <person name="Rea M.C."/>
            <person name="O'Sullivan O."/>
            <person name="Ritari J."/>
            <person name="Douillard F.P."/>
            <person name="Paul Ross R."/>
            <person name="Yang R."/>
            <person name="Briner A.E."/>
            <person name="Felis G.E."/>
            <person name="de Vos W.M."/>
            <person name="Barrangou R."/>
            <person name="Klaenhammer T.R."/>
            <person name="Caufield P.W."/>
            <person name="Cui Y."/>
            <person name="Zhang H."/>
            <person name="O'Toole P.W."/>
        </authorList>
    </citation>
    <scope>NUCLEOTIDE SEQUENCE [LARGE SCALE GENOMIC DNA]</scope>
    <source>
        <strain evidence="7 8">DSM 19519</strain>
    </source>
</reference>
<dbReference type="Gene3D" id="3.30.70.1490">
    <property type="entry name" value="Cysteine protease Prp"/>
    <property type="match status" value="1"/>
</dbReference>
<evidence type="ECO:0000313" key="8">
    <source>
        <dbReference type="Proteomes" id="UP000051448"/>
    </source>
</evidence>
<dbReference type="EMBL" id="AZDX01000001">
    <property type="protein sequence ID" value="KRL08331.1"/>
    <property type="molecule type" value="Genomic_DNA"/>
</dbReference>
<dbReference type="GO" id="GO:0006508">
    <property type="term" value="P:proteolysis"/>
    <property type="evidence" value="ECO:0007669"/>
    <property type="project" value="UniProtKB-KW"/>
</dbReference>
<name>A0A0R1MVN2_9LACO</name>
<proteinExistence type="inferred from homology"/>
<dbReference type="GO" id="GO:0042254">
    <property type="term" value="P:ribosome biogenesis"/>
    <property type="evidence" value="ECO:0007669"/>
    <property type="project" value="UniProtKB-KW"/>
</dbReference>
<gene>
    <name evidence="7" type="ORF">FC92_GL000121</name>
</gene>
<sequence>MIKASFFYSEGQLNGFELKGHADSGEYGQDIVCAAVSALAISTINGLEQLAKVQLYVDANEQNGGFLQARLADSAINDEAAQLLLANFRLGIGDVTKNYSDYIEIIEDKS</sequence>
<keyword evidence="1" id="KW-0690">Ribosome biogenesis</keyword>
<dbReference type="InterPro" id="IPR036764">
    <property type="entry name" value="Peptidase_Prp_sf"/>
</dbReference>
<evidence type="ECO:0000256" key="6">
    <source>
        <dbReference type="ARBA" id="ARBA00044538"/>
    </source>
</evidence>
<evidence type="ECO:0000256" key="2">
    <source>
        <dbReference type="ARBA" id="ARBA00022670"/>
    </source>
</evidence>
<dbReference type="RefSeq" id="WP_057868523.1">
    <property type="nucleotide sequence ID" value="NZ_AZDX01000001.1"/>
</dbReference>
<evidence type="ECO:0000256" key="3">
    <source>
        <dbReference type="ARBA" id="ARBA00022801"/>
    </source>
</evidence>
<evidence type="ECO:0000313" key="7">
    <source>
        <dbReference type="EMBL" id="KRL08331.1"/>
    </source>
</evidence>
<accession>A0A0R1MVN2</accession>
<dbReference type="InterPro" id="IPR007422">
    <property type="entry name" value="Peptidase_Prp"/>
</dbReference>
<dbReference type="Proteomes" id="UP000051448">
    <property type="component" value="Unassembled WGS sequence"/>
</dbReference>
<dbReference type="PATRIC" id="fig|1423759.3.peg.121"/>
<dbReference type="CDD" id="cd16332">
    <property type="entry name" value="Prp-like"/>
    <property type="match status" value="1"/>
</dbReference>
<organism evidence="7 8">
    <name type="scientific">Liquorilactobacillus hordei DSM 19519</name>
    <dbReference type="NCBI Taxonomy" id="1423759"/>
    <lineage>
        <taxon>Bacteria</taxon>
        <taxon>Bacillati</taxon>
        <taxon>Bacillota</taxon>
        <taxon>Bacilli</taxon>
        <taxon>Lactobacillales</taxon>
        <taxon>Lactobacillaceae</taxon>
        <taxon>Liquorilactobacillus</taxon>
    </lineage>
</organism>
<comment type="similarity">
    <text evidence="5">Belongs to the Prp family.</text>
</comment>
<evidence type="ECO:0000256" key="4">
    <source>
        <dbReference type="ARBA" id="ARBA00022807"/>
    </source>
</evidence>
<dbReference type="PANTHER" id="PTHR39178">
    <property type="entry name" value="HYPOTHETICAL RIBOSOME-ASSOCIATED PROTEIN"/>
    <property type="match status" value="1"/>
</dbReference>
<keyword evidence="2" id="KW-0645">Protease</keyword>
<dbReference type="OrthoDB" id="48998at2"/>
<dbReference type="STRING" id="1423759.FC92_GL000121"/>
<evidence type="ECO:0000256" key="1">
    <source>
        <dbReference type="ARBA" id="ARBA00022517"/>
    </source>
</evidence>
<evidence type="ECO:0000256" key="5">
    <source>
        <dbReference type="ARBA" id="ARBA00044503"/>
    </source>
</evidence>
<dbReference type="GeneID" id="98311216"/>